<accession>A0AC34GDE3</accession>
<name>A0AC34GDE3_9BILA</name>
<reference evidence="2" key="1">
    <citation type="submission" date="2022-11" db="UniProtKB">
        <authorList>
            <consortium name="WormBaseParasite"/>
        </authorList>
    </citation>
    <scope>IDENTIFICATION</scope>
</reference>
<sequence length="213" mass="24982">MNYYILRESKIFDQVTGDRRTIRQFHFVEWPEQGVPREAGSFNDFVHQERCSEYWPTDGPIQVDSLIIEPMIDYDMNYYILRESKIFDQVTGDRRTIRQFHFVEWPEQGVPREAGSFNDFVHQVHKTKSDFGITGPITVHCSNGAGRTGVFIATGIITDRMNLEHVVDIFTTVKLLRTERQNMVETKEEYQFCYSAAAEYLSNVEDINDQQYQ</sequence>
<evidence type="ECO:0000313" key="1">
    <source>
        <dbReference type="Proteomes" id="UP000887579"/>
    </source>
</evidence>
<proteinExistence type="predicted"/>
<dbReference type="Proteomes" id="UP000887579">
    <property type="component" value="Unplaced"/>
</dbReference>
<protein>
    <submittedName>
        <fullName evidence="2">Protein tyrosine phosphatase</fullName>
    </submittedName>
</protein>
<dbReference type="WBParaSite" id="ES5_v2.g27411.t1">
    <property type="protein sequence ID" value="ES5_v2.g27411.t1"/>
    <property type="gene ID" value="ES5_v2.g27411"/>
</dbReference>
<evidence type="ECO:0000313" key="2">
    <source>
        <dbReference type="WBParaSite" id="ES5_v2.g27411.t1"/>
    </source>
</evidence>
<organism evidence="1 2">
    <name type="scientific">Panagrolaimus sp. ES5</name>
    <dbReference type="NCBI Taxonomy" id="591445"/>
    <lineage>
        <taxon>Eukaryota</taxon>
        <taxon>Metazoa</taxon>
        <taxon>Ecdysozoa</taxon>
        <taxon>Nematoda</taxon>
        <taxon>Chromadorea</taxon>
        <taxon>Rhabditida</taxon>
        <taxon>Tylenchina</taxon>
        <taxon>Panagrolaimomorpha</taxon>
        <taxon>Panagrolaimoidea</taxon>
        <taxon>Panagrolaimidae</taxon>
        <taxon>Panagrolaimus</taxon>
    </lineage>
</organism>